<evidence type="ECO:0000313" key="8">
    <source>
        <dbReference type="Proteomes" id="UP000435304"/>
    </source>
</evidence>
<evidence type="ECO:0000256" key="3">
    <source>
        <dbReference type="ARBA" id="ARBA00023125"/>
    </source>
</evidence>
<feature type="domain" description="LysR substrate-binding" evidence="6">
    <location>
        <begin position="55"/>
        <end position="152"/>
    </location>
</feature>
<evidence type="ECO:0000256" key="5">
    <source>
        <dbReference type="SAM" id="MobiDB-lite"/>
    </source>
</evidence>
<name>A0A6A9USF8_9ACTN</name>
<feature type="domain" description="LysR substrate-binding" evidence="6">
    <location>
        <begin position="159"/>
        <end position="219"/>
    </location>
</feature>
<dbReference type="AlphaFoldDB" id="A0A6A9USF8"/>
<evidence type="ECO:0000256" key="4">
    <source>
        <dbReference type="ARBA" id="ARBA00023163"/>
    </source>
</evidence>
<dbReference type="Gene3D" id="3.40.190.290">
    <property type="match status" value="1"/>
</dbReference>
<dbReference type="PANTHER" id="PTHR30346">
    <property type="entry name" value="TRANSCRIPTIONAL DUAL REGULATOR HCAR-RELATED"/>
    <property type="match status" value="1"/>
</dbReference>
<organism evidence="7 8">
    <name type="scientific">Auraticoccus cholistanensis</name>
    <dbReference type="NCBI Taxonomy" id="2656650"/>
    <lineage>
        <taxon>Bacteria</taxon>
        <taxon>Bacillati</taxon>
        <taxon>Actinomycetota</taxon>
        <taxon>Actinomycetes</taxon>
        <taxon>Propionibacteriales</taxon>
        <taxon>Propionibacteriaceae</taxon>
        <taxon>Auraticoccus</taxon>
    </lineage>
</organism>
<feature type="compositionally biased region" description="Polar residues" evidence="5">
    <location>
        <begin position="222"/>
        <end position="233"/>
    </location>
</feature>
<feature type="compositionally biased region" description="Basic residues" evidence="5">
    <location>
        <begin position="252"/>
        <end position="263"/>
    </location>
</feature>
<sequence>MVWLTDPRYLPAATVSPGGHGISRRPRYLPADSLGGMDEVAGGVDEAGTGRPRGLTVGFVPGVTLTKWRRTWAERYPRTPLEVLEVAPAEQRAVLEEGRVDVCFARLPLEREGLHVIPLYEEVPVVVVPRDHPVAVFEEVSLADLADEDVVDPDAPADVMDLVAGGAGVAFVPHSVARSRSRRDLVYRPVSDAEPTTIGLCWRRDDDNPLIEDLVGVVRGRTVNSSRTRQSGGTAPARPKQQRGRVSETPRRPQRRRGRSSGR</sequence>
<evidence type="ECO:0000256" key="2">
    <source>
        <dbReference type="ARBA" id="ARBA00023015"/>
    </source>
</evidence>
<keyword evidence="3" id="KW-0238">DNA-binding</keyword>
<protein>
    <submittedName>
        <fullName evidence="7">LysR family transcriptional regulator</fullName>
    </submittedName>
</protein>
<keyword evidence="4" id="KW-0804">Transcription</keyword>
<evidence type="ECO:0000313" key="7">
    <source>
        <dbReference type="EMBL" id="MVA74655.1"/>
    </source>
</evidence>
<keyword evidence="2" id="KW-0805">Transcription regulation</keyword>
<dbReference type="GO" id="GO:0003677">
    <property type="term" value="F:DNA binding"/>
    <property type="evidence" value="ECO:0007669"/>
    <property type="project" value="UniProtKB-KW"/>
</dbReference>
<feature type="region of interest" description="Disordered" evidence="5">
    <location>
        <begin position="221"/>
        <end position="263"/>
    </location>
</feature>
<dbReference type="PANTHER" id="PTHR30346:SF0">
    <property type="entry name" value="HCA OPERON TRANSCRIPTIONAL ACTIVATOR HCAR"/>
    <property type="match status" value="1"/>
</dbReference>
<reference evidence="7 8" key="1">
    <citation type="submission" date="2019-12" db="EMBL/GenBank/DDBJ databases">
        <title>Auraticoccus cholistani sp. nov., an actinomycete isolated from soil of Cholistan desert.</title>
        <authorList>
            <person name="Cheema M.T."/>
        </authorList>
    </citation>
    <scope>NUCLEOTIDE SEQUENCE [LARGE SCALE GENOMIC DNA]</scope>
    <source>
        <strain evidence="7 8">F435</strain>
    </source>
</reference>
<keyword evidence="8" id="KW-1185">Reference proteome</keyword>
<dbReference type="CDD" id="cd08414">
    <property type="entry name" value="PBP2_LTTR_aromatics_like"/>
    <property type="match status" value="1"/>
</dbReference>
<evidence type="ECO:0000256" key="1">
    <source>
        <dbReference type="ARBA" id="ARBA00009437"/>
    </source>
</evidence>
<dbReference type="Pfam" id="PF03466">
    <property type="entry name" value="LysR_substrate"/>
    <property type="match status" value="2"/>
</dbReference>
<accession>A0A6A9USF8</accession>
<dbReference type="SUPFAM" id="SSF53850">
    <property type="entry name" value="Periplasmic binding protein-like II"/>
    <property type="match status" value="1"/>
</dbReference>
<proteinExistence type="inferred from homology"/>
<comment type="similarity">
    <text evidence="1">Belongs to the LysR transcriptional regulatory family.</text>
</comment>
<dbReference type="Proteomes" id="UP000435304">
    <property type="component" value="Unassembled WGS sequence"/>
</dbReference>
<gene>
    <name evidence="7" type="ORF">GC722_01190</name>
</gene>
<evidence type="ECO:0000259" key="6">
    <source>
        <dbReference type="Pfam" id="PF03466"/>
    </source>
</evidence>
<dbReference type="GO" id="GO:0032993">
    <property type="term" value="C:protein-DNA complex"/>
    <property type="evidence" value="ECO:0007669"/>
    <property type="project" value="TreeGrafter"/>
</dbReference>
<comment type="caution">
    <text evidence="7">The sequence shown here is derived from an EMBL/GenBank/DDBJ whole genome shotgun (WGS) entry which is preliminary data.</text>
</comment>
<dbReference type="Gene3D" id="3.40.190.10">
    <property type="entry name" value="Periplasmic binding protein-like II"/>
    <property type="match status" value="2"/>
</dbReference>
<dbReference type="GO" id="GO:0003700">
    <property type="term" value="F:DNA-binding transcription factor activity"/>
    <property type="evidence" value="ECO:0007669"/>
    <property type="project" value="TreeGrafter"/>
</dbReference>
<dbReference type="EMBL" id="WPCU01000003">
    <property type="protein sequence ID" value="MVA74655.1"/>
    <property type="molecule type" value="Genomic_DNA"/>
</dbReference>
<dbReference type="InterPro" id="IPR005119">
    <property type="entry name" value="LysR_subst-bd"/>
</dbReference>